<name>K3YER9_SETIT</name>
<feature type="domain" description="KIB1-4 beta-propeller" evidence="1">
    <location>
        <begin position="73"/>
        <end position="337"/>
    </location>
</feature>
<dbReference type="OMA" id="YSMQDNK"/>
<dbReference type="Pfam" id="PF03478">
    <property type="entry name" value="Beta-prop_KIB1-4"/>
    <property type="match status" value="1"/>
</dbReference>
<reference evidence="2" key="2">
    <citation type="submission" date="2015-07" db="EMBL/GenBank/DDBJ databases">
        <authorList>
            <person name="Noorani M."/>
        </authorList>
    </citation>
    <scope>NUCLEOTIDE SEQUENCE</scope>
    <source>
        <strain evidence="2">Yugu1</strain>
    </source>
</reference>
<gene>
    <name evidence="2" type="ORF">SETIT_7G154300v2</name>
</gene>
<reference evidence="3" key="3">
    <citation type="submission" date="2018-08" db="UniProtKB">
        <authorList>
            <consortium name="EnsemblPlants"/>
        </authorList>
    </citation>
    <scope>IDENTIFICATION</scope>
    <source>
        <strain evidence="3">Yugu1</strain>
    </source>
</reference>
<dbReference type="Proteomes" id="UP000004995">
    <property type="component" value="Unassembled WGS sequence"/>
</dbReference>
<dbReference type="InterPro" id="IPR005174">
    <property type="entry name" value="KIB1-4_b-propeller"/>
</dbReference>
<protein>
    <recommendedName>
        <fullName evidence="1">KIB1-4 beta-propeller domain-containing protein</fullName>
    </recommendedName>
</protein>
<organism evidence="3 4">
    <name type="scientific">Setaria italica</name>
    <name type="common">Foxtail millet</name>
    <name type="synonym">Panicum italicum</name>
    <dbReference type="NCBI Taxonomy" id="4555"/>
    <lineage>
        <taxon>Eukaryota</taxon>
        <taxon>Viridiplantae</taxon>
        <taxon>Streptophyta</taxon>
        <taxon>Embryophyta</taxon>
        <taxon>Tracheophyta</taxon>
        <taxon>Spermatophyta</taxon>
        <taxon>Magnoliopsida</taxon>
        <taxon>Liliopsida</taxon>
        <taxon>Poales</taxon>
        <taxon>Poaceae</taxon>
        <taxon>PACMAD clade</taxon>
        <taxon>Panicoideae</taxon>
        <taxon>Panicodae</taxon>
        <taxon>Paniceae</taxon>
        <taxon>Cenchrinae</taxon>
        <taxon>Setaria</taxon>
    </lineage>
</organism>
<dbReference type="PANTHER" id="PTHR33110">
    <property type="entry name" value="F-BOX/KELCH-REPEAT PROTEIN-RELATED"/>
    <property type="match status" value="1"/>
</dbReference>
<evidence type="ECO:0000313" key="3">
    <source>
        <dbReference type="EnsemblPlants" id="KQK97920"/>
    </source>
</evidence>
<sequence length="374" mass="41679">MADQEQPDWLDLPSDLLRLIGQRSREAVTGLAAFRSVCRTWRAAVGPAPRLLLPRAGSDSGSSKHVLVFPLLRGWSIVVDARDASCHLSHLATGATASLPKLNAVWDGGRIRNLIYVHRPDAETAIRTSAILCFTYLSFTDLLRFAVHNATPDAPAAEGMTIMMYHMMHAYGATGVLFCRPGDAAWTKVAKPARLGGGFFDFAYHDGRMFGMDINGEMAVYDAATLDVLHRVQRPPATRNFVTKMYHDAARLEEFDYVHLVSLPSKLVLIRTSVKSSQPVAFNIFELGSTPDGLAWLKVMDAGNYELFLDGYHTTFWENSANSGTRIYYVHDEHYSIVSSAYCYSMQDNKLEQCIYRPPENSPECSTKPSWFVP</sequence>
<dbReference type="HOGENOM" id="CLU_037679_0_0_1"/>
<dbReference type="EMBL" id="AGNK02004412">
    <property type="status" value="NOT_ANNOTATED_CDS"/>
    <property type="molecule type" value="Genomic_DNA"/>
</dbReference>
<proteinExistence type="predicted"/>
<dbReference type="FunCoup" id="K3YER9">
    <property type="interactions" value="482"/>
</dbReference>
<evidence type="ECO:0000259" key="1">
    <source>
        <dbReference type="Pfam" id="PF03478"/>
    </source>
</evidence>
<dbReference type="OrthoDB" id="618980at2759"/>
<dbReference type="EnsemblPlants" id="KQK97920">
    <property type="protein sequence ID" value="KQK97920"/>
    <property type="gene ID" value="SETIT_012736mg"/>
</dbReference>
<evidence type="ECO:0000313" key="4">
    <source>
        <dbReference type="Proteomes" id="UP000004995"/>
    </source>
</evidence>
<reference evidence="2 4" key="1">
    <citation type="journal article" date="2012" name="Nat. Biotechnol.">
        <title>Reference genome sequence of the model plant Setaria.</title>
        <authorList>
            <person name="Bennetzen J.L."/>
            <person name="Schmutz J."/>
            <person name="Wang H."/>
            <person name="Percifield R."/>
            <person name="Hawkins J."/>
            <person name="Pontaroli A.C."/>
            <person name="Estep M."/>
            <person name="Feng L."/>
            <person name="Vaughn J.N."/>
            <person name="Grimwood J."/>
            <person name="Jenkins J."/>
            <person name="Barry K."/>
            <person name="Lindquist E."/>
            <person name="Hellsten U."/>
            <person name="Deshpande S."/>
            <person name="Wang X."/>
            <person name="Wu X."/>
            <person name="Mitros T."/>
            <person name="Triplett J."/>
            <person name="Yang X."/>
            <person name="Ye C.Y."/>
            <person name="Mauro-Herrera M."/>
            <person name="Wang L."/>
            <person name="Li P."/>
            <person name="Sharma M."/>
            <person name="Sharma R."/>
            <person name="Ronald P.C."/>
            <person name="Panaud O."/>
            <person name="Kellogg E.A."/>
            <person name="Brutnell T.P."/>
            <person name="Doust A.N."/>
            <person name="Tuskan G.A."/>
            <person name="Rokhsar D."/>
            <person name="Devos K.M."/>
        </authorList>
    </citation>
    <scope>NUCLEOTIDE SEQUENCE [LARGE SCALE GENOMIC DNA]</scope>
    <source>
        <strain evidence="4">cv. Yugu1</strain>
        <strain evidence="2">Yugu1</strain>
    </source>
</reference>
<dbReference type="EMBL" id="CM003534">
    <property type="protein sequence ID" value="RCV34363.1"/>
    <property type="molecule type" value="Genomic_DNA"/>
</dbReference>
<keyword evidence="4" id="KW-1185">Reference proteome</keyword>
<dbReference type="Gramene" id="KQK97920">
    <property type="protein sequence ID" value="KQK97920"/>
    <property type="gene ID" value="SETIT_012736mg"/>
</dbReference>
<evidence type="ECO:0000313" key="2">
    <source>
        <dbReference type="EMBL" id="RCV34363.1"/>
    </source>
</evidence>
<accession>K3YER9</accession>
<dbReference type="PANTHER" id="PTHR33110:SF24">
    <property type="entry name" value="DUF295 DOMAIN-CONTAINING PROTEIN"/>
    <property type="match status" value="1"/>
</dbReference>
<dbReference type="AlphaFoldDB" id="K3YER9"/>
<dbReference type="eggNOG" id="ENOG502R3CE">
    <property type="taxonomic scope" value="Eukaryota"/>
</dbReference>